<reference evidence="2 3" key="1">
    <citation type="submission" date="2019-11" db="EMBL/GenBank/DDBJ databases">
        <title>Complete genome sequence of Pseudomonas syringae pv. coronafaciens isolate B19001 originated in imported oat cereal.</title>
        <authorList>
            <person name="Kim S.M."/>
            <person name="Lee B.C."/>
            <person name="Seo S.J."/>
            <person name="Lee J.E."/>
            <person name="Choi N.J."/>
            <person name="Park J.H."/>
        </authorList>
    </citation>
    <scope>NUCLEOTIDE SEQUENCE [LARGE SCALE GENOMIC DNA]</scope>
    <source>
        <strain evidence="2 3">B19001</strain>
    </source>
</reference>
<proteinExistence type="predicted"/>
<evidence type="ECO:0000313" key="3">
    <source>
        <dbReference type="Proteomes" id="UP000423413"/>
    </source>
</evidence>
<dbReference type="EMBL" id="CP046441">
    <property type="protein sequence ID" value="QGT81369.1"/>
    <property type="molecule type" value="Genomic_DNA"/>
</dbReference>
<feature type="compositionally biased region" description="Polar residues" evidence="1">
    <location>
        <begin position="1"/>
        <end position="15"/>
    </location>
</feature>
<evidence type="ECO:0000256" key="1">
    <source>
        <dbReference type="SAM" id="MobiDB-lite"/>
    </source>
</evidence>
<dbReference type="Proteomes" id="UP000423413">
    <property type="component" value="Chromosome"/>
</dbReference>
<evidence type="ECO:0000313" key="2">
    <source>
        <dbReference type="EMBL" id="QGT81369.1"/>
    </source>
</evidence>
<accession>A0AAE6QEN1</accession>
<protein>
    <submittedName>
        <fullName evidence="2">Uncharacterized protein</fullName>
    </submittedName>
</protein>
<name>A0AAE6QEN1_9PSED</name>
<sequence>MNPLESTQHSITTPLISDGQPLDAVGPQAQQSHPKRISPSPLSLVNPSCLAMAIKKVP</sequence>
<dbReference type="AlphaFoldDB" id="A0AAE6QEN1"/>
<feature type="region of interest" description="Disordered" evidence="1">
    <location>
        <begin position="1"/>
        <end position="44"/>
    </location>
</feature>
<gene>
    <name evidence="2" type="ORF">GMO17_09315</name>
</gene>
<organism evidence="2 3">
    <name type="scientific">Pseudomonas coronafaciens pv. coronafaciens</name>
    <dbReference type="NCBI Taxonomy" id="235275"/>
    <lineage>
        <taxon>Bacteria</taxon>
        <taxon>Pseudomonadati</taxon>
        <taxon>Pseudomonadota</taxon>
        <taxon>Gammaproteobacteria</taxon>
        <taxon>Pseudomonadales</taxon>
        <taxon>Pseudomonadaceae</taxon>
        <taxon>Pseudomonas</taxon>
        <taxon>Pseudomonas coronafaciens</taxon>
    </lineage>
</organism>